<sequence>MTTLTPFRLFQIAKYAWARYAPEVIPFHKKPAKYNRLTATSTPETARNRTSSVESHVEERRGWDVRPTISTSEPQGSIESNTTLASDTSSAVLGSGSSSKLPYALRSTDDANQPTSPASTSGSPLGGLDRKGAISASDMSEIKRLMIDATLFTPDFKAPKNVVVLCHGLYGFSTATPIPLFPSLKLHYWHAVLDVLRDTLGCKVMVVGVKGTGSIEERAQQMHSYLEKNLPKGTGVNFVAHSMVSIARPSGWEIDIDNVLQSAQGGLDCRYVITHLKPTTYKPLSLTMIGTPNRGSPFMDWCAANIGVGSSSLAMAKAAAKAAANSQLPPYSLKSPLLTRPVGMAEKLKDDMQHQAENSNSSIFGIPSLFGSSITNYLLGLLDSPAYGNLTTHYLNQHFNPLTPDDPSVKYMSTAGRINKLSVLHPLWFPKLILDAAAERGYAEEQGRSGKDYEGNDGLVSVSSAKWGEWLGVVDNCHHWDLRGEGGLLPQGGSFDNKPEGRPDPSAPDGWDWNAVARAAEEEGARGGIVKIENLKKTAELVSDTIKQYGGKSTQVVKSSISSRLPDTPANWDLAQVGQVVDWVADLLPGSSQAASEKSVGSKQMADAANEKAREEEREDIRNARQSGTAREQLASASKSPGPASMRQTQSLGPREKSAQEKRKSQRFDLGSFYGGIMVKLSEEGL</sequence>
<gene>
    <name evidence="1" type="ORF">QFC21_000114</name>
</gene>
<protein>
    <submittedName>
        <fullName evidence="1">Uncharacterized protein</fullName>
    </submittedName>
</protein>
<reference evidence="1" key="1">
    <citation type="submission" date="2023-04" db="EMBL/GenBank/DDBJ databases">
        <title>Draft Genome sequencing of Naganishia species isolated from polar environments using Oxford Nanopore Technology.</title>
        <authorList>
            <person name="Leo P."/>
            <person name="Venkateswaran K."/>
        </authorList>
    </citation>
    <scope>NUCLEOTIDE SEQUENCE</scope>
    <source>
        <strain evidence="1">MNA-CCFEE 5423</strain>
    </source>
</reference>
<dbReference type="EMBL" id="JASBWT010000001">
    <property type="protein sequence ID" value="KAJ9108794.1"/>
    <property type="molecule type" value="Genomic_DNA"/>
</dbReference>
<organism evidence="1 2">
    <name type="scientific">Naganishia friedmannii</name>
    <dbReference type="NCBI Taxonomy" id="89922"/>
    <lineage>
        <taxon>Eukaryota</taxon>
        <taxon>Fungi</taxon>
        <taxon>Dikarya</taxon>
        <taxon>Basidiomycota</taxon>
        <taxon>Agaricomycotina</taxon>
        <taxon>Tremellomycetes</taxon>
        <taxon>Filobasidiales</taxon>
        <taxon>Filobasidiaceae</taxon>
        <taxon>Naganishia</taxon>
    </lineage>
</organism>
<comment type="caution">
    <text evidence="1">The sequence shown here is derived from an EMBL/GenBank/DDBJ whole genome shotgun (WGS) entry which is preliminary data.</text>
</comment>
<accession>A0ACC2WC74</accession>
<name>A0ACC2WC74_9TREE</name>
<proteinExistence type="predicted"/>
<keyword evidence="2" id="KW-1185">Reference proteome</keyword>
<evidence type="ECO:0000313" key="1">
    <source>
        <dbReference type="EMBL" id="KAJ9108794.1"/>
    </source>
</evidence>
<dbReference type="Proteomes" id="UP001227268">
    <property type="component" value="Unassembled WGS sequence"/>
</dbReference>
<evidence type="ECO:0000313" key="2">
    <source>
        <dbReference type="Proteomes" id="UP001227268"/>
    </source>
</evidence>